<dbReference type="AlphaFoldDB" id="A0A653B503"/>
<dbReference type="GO" id="GO:0016301">
    <property type="term" value="F:kinase activity"/>
    <property type="evidence" value="ECO:0007669"/>
    <property type="project" value="UniProtKB-KW"/>
</dbReference>
<dbReference type="Gene3D" id="3.40.50.300">
    <property type="entry name" value="P-loop containing nucleotide triphosphate hydrolases"/>
    <property type="match status" value="1"/>
</dbReference>
<dbReference type="InterPro" id="IPR052922">
    <property type="entry name" value="Cytidylate_Kinase-2"/>
</dbReference>
<accession>A0A653B503</accession>
<dbReference type="EMBL" id="LR130779">
    <property type="protein sequence ID" value="VDN63694.1"/>
    <property type="molecule type" value="Genomic_DNA"/>
</dbReference>
<gene>
    <name evidence="1" type="ORF">POT9AD_2719</name>
</gene>
<protein>
    <submittedName>
        <fullName evidence="1">Adenylate kinase-like kinase</fullName>
    </submittedName>
</protein>
<reference evidence="1" key="1">
    <citation type="submission" date="2018-11" db="EMBL/GenBank/DDBJ databases">
        <authorList>
            <consortium name="Genoscope - CEA"/>
            <person name="William W."/>
        </authorList>
    </citation>
    <scope>NUCLEOTIDE SEQUENCE [LARGE SCALE GENOMIC DNA]</scope>
    <source>
        <strain evidence="1">T9AD</strain>
    </source>
</reference>
<proteinExistence type="predicted"/>
<dbReference type="OrthoDB" id="5296079at2"/>
<evidence type="ECO:0000313" key="1">
    <source>
        <dbReference type="EMBL" id="VDN63694.1"/>
    </source>
</evidence>
<dbReference type="SUPFAM" id="SSF52540">
    <property type="entry name" value="P-loop containing nucleoside triphosphate hydrolases"/>
    <property type="match status" value="1"/>
</dbReference>
<organism evidence="1">
    <name type="scientific">Ectopseudomonas oleovorans</name>
    <name type="common">Pseudomonas oleovorans</name>
    <dbReference type="NCBI Taxonomy" id="301"/>
    <lineage>
        <taxon>Bacteria</taxon>
        <taxon>Pseudomonadati</taxon>
        <taxon>Pseudomonadota</taxon>
        <taxon>Gammaproteobacteria</taxon>
        <taxon>Pseudomonadales</taxon>
        <taxon>Pseudomonadaceae</taxon>
        <taxon>Ectopseudomonas</taxon>
    </lineage>
</organism>
<keyword evidence="1" id="KW-0418">Kinase</keyword>
<dbReference type="InterPro" id="IPR027417">
    <property type="entry name" value="P-loop_NTPase"/>
</dbReference>
<sequence>MVDPVPPTTCPTGPIAPGRRISVVGCSGAGKTTLSRRLARRLGYRHVELDALYHQPDWQPLPDEEFQRATHEALQGDGWVVEGNYSLVRPQVLERSDMVIWLDLPRRKVMRQVIWRTLRRLATRETLWNGNRERWSNLFKLNPRASILAWAWTRHPVYRQRYAEEMRNAPPSCQYLRLDSRQAIHRFLASLPPAEDRP</sequence>
<keyword evidence="1" id="KW-0808">Transferase</keyword>
<dbReference type="PANTHER" id="PTHR37816:SF1">
    <property type="entry name" value="TOXIN"/>
    <property type="match status" value="1"/>
</dbReference>
<dbReference type="Pfam" id="PF13671">
    <property type="entry name" value="AAA_33"/>
    <property type="match status" value="1"/>
</dbReference>
<dbReference type="PANTHER" id="PTHR37816">
    <property type="entry name" value="YALI0E33011P"/>
    <property type="match status" value="1"/>
</dbReference>
<name>A0A653B503_ECTOL</name>